<evidence type="ECO:0000313" key="2">
    <source>
        <dbReference type="Proteomes" id="UP000600600"/>
    </source>
</evidence>
<organism evidence="1 2">
    <name type="scientific">Bacteroides difficilis</name>
    <dbReference type="NCBI Taxonomy" id="2763021"/>
    <lineage>
        <taxon>Bacteria</taxon>
        <taxon>Pseudomonadati</taxon>
        <taxon>Bacteroidota</taxon>
        <taxon>Bacteroidia</taxon>
        <taxon>Bacteroidales</taxon>
        <taxon>Bacteroidaceae</taxon>
        <taxon>Bacteroides</taxon>
    </lineage>
</organism>
<protein>
    <submittedName>
        <fullName evidence="1">Uncharacterized protein</fullName>
    </submittedName>
</protein>
<dbReference type="RefSeq" id="WP_186968383.1">
    <property type="nucleotide sequence ID" value="NZ_JACOOE010000013.1"/>
</dbReference>
<evidence type="ECO:0000313" key="1">
    <source>
        <dbReference type="EMBL" id="MBC5606896.1"/>
    </source>
</evidence>
<dbReference type="EMBL" id="JACOOE010000013">
    <property type="protein sequence ID" value="MBC5606896.1"/>
    <property type="molecule type" value="Genomic_DNA"/>
</dbReference>
<accession>A0ABR7CGH8</accession>
<comment type="caution">
    <text evidence="1">The sequence shown here is derived from an EMBL/GenBank/DDBJ whole genome shotgun (WGS) entry which is preliminary data.</text>
</comment>
<gene>
    <name evidence="1" type="ORF">H8S67_19840</name>
</gene>
<proteinExistence type="predicted"/>
<reference evidence="1 2" key="1">
    <citation type="submission" date="2020-08" db="EMBL/GenBank/DDBJ databases">
        <title>Genome public.</title>
        <authorList>
            <person name="Liu C."/>
            <person name="Sun Q."/>
        </authorList>
    </citation>
    <scope>NUCLEOTIDE SEQUENCE [LARGE SCALE GENOMIC DNA]</scope>
    <source>
        <strain evidence="1 2">M27</strain>
    </source>
</reference>
<dbReference type="Proteomes" id="UP000600600">
    <property type="component" value="Unassembled WGS sequence"/>
</dbReference>
<keyword evidence="2" id="KW-1185">Reference proteome</keyword>
<sequence length="228" mass="26920">MLYTKLLDEYKIDYEEYIKEREVDFFGMKAKYLKYIQTKGVESVTFKPMKVTTNTGHTYIIRYTFDAHFKYKFMALIARCYRKPEGIYVLICPSSIIKVGKCAAYIPHYFDRYRERILKRKHGNKLDVILTYFENEVKYGIGTMIQNDKYPDSHIFVANKLVILGSLLKDSNIFEMRTLISVDMLKEMQKHTCSQLVTHMKDSITKELGENSTNTLLRFLSELPDYEV</sequence>
<name>A0ABR7CGH8_9BACE</name>